<gene>
    <name evidence="1" type="ORF">SNE40_012712</name>
</gene>
<evidence type="ECO:0000313" key="1">
    <source>
        <dbReference type="EMBL" id="KAK6180582.1"/>
    </source>
</evidence>
<sequence length="135" mass="15563">MASEYDGLVGTGRLNTENLLDIMGNHTSIAEFLRDEEARFSFHVSRATELEQEILIEGEFDFDGVVVDLNCFSAIKSPIFYLLLDIQKVEFNQPAYHLIKKHIGLSRFNVAEIERLKRTRSFNICYTNGWRVTLT</sequence>
<keyword evidence="2" id="KW-1185">Reference proteome</keyword>
<protein>
    <submittedName>
        <fullName evidence="1">Uncharacterized protein</fullName>
    </submittedName>
</protein>
<organism evidence="1 2">
    <name type="scientific">Patella caerulea</name>
    <name type="common">Rayed Mediterranean limpet</name>
    <dbReference type="NCBI Taxonomy" id="87958"/>
    <lineage>
        <taxon>Eukaryota</taxon>
        <taxon>Metazoa</taxon>
        <taxon>Spiralia</taxon>
        <taxon>Lophotrochozoa</taxon>
        <taxon>Mollusca</taxon>
        <taxon>Gastropoda</taxon>
        <taxon>Patellogastropoda</taxon>
        <taxon>Patelloidea</taxon>
        <taxon>Patellidae</taxon>
        <taxon>Patella</taxon>
    </lineage>
</organism>
<name>A0AAN8PNQ8_PATCE</name>
<accession>A0AAN8PNQ8</accession>
<reference evidence="1 2" key="1">
    <citation type="submission" date="2024-01" db="EMBL/GenBank/DDBJ databases">
        <title>The genome of the rayed Mediterranean limpet Patella caerulea (Linnaeus, 1758).</title>
        <authorList>
            <person name="Anh-Thu Weber A."/>
            <person name="Halstead-Nussloch G."/>
        </authorList>
    </citation>
    <scope>NUCLEOTIDE SEQUENCE [LARGE SCALE GENOMIC DNA]</scope>
    <source>
        <strain evidence="1">AATW-2023a</strain>
        <tissue evidence="1">Whole specimen</tissue>
    </source>
</reference>
<dbReference type="EMBL" id="JAZGQO010000008">
    <property type="protein sequence ID" value="KAK6180582.1"/>
    <property type="molecule type" value="Genomic_DNA"/>
</dbReference>
<evidence type="ECO:0000313" key="2">
    <source>
        <dbReference type="Proteomes" id="UP001347796"/>
    </source>
</evidence>
<comment type="caution">
    <text evidence="1">The sequence shown here is derived from an EMBL/GenBank/DDBJ whole genome shotgun (WGS) entry which is preliminary data.</text>
</comment>
<proteinExistence type="predicted"/>
<dbReference type="Proteomes" id="UP001347796">
    <property type="component" value="Unassembled WGS sequence"/>
</dbReference>
<dbReference type="AlphaFoldDB" id="A0AAN8PNQ8"/>